<proteinExistence type="predicted"/>
<feature type="domain" description="C3H1-type" evidence="6">
    <location>
        <begin position="187"/>
        <end position="215"/>
    </location>
</feature>
<evidence type="ECO:0000313" key="8">
    <source>
        <dbReference type="Proteomes" id="UP001642483"/>
    </source>
</evidence>
<feature type="zinc finger region" description="C3H1-type" evidence="5">
    <location>
        <begin position="187"/>
        <end position="215"/>
    </location>
</feature>
<evidence type="ECO:0000256" key="2">
    <source>
        <dbReference type="ARBA" id="ARBA00022737"/>
    </source>
</evidence>
<keyword evidence="2" id="KW-0677">Repeat</keyword>
<gene>
    <name evidence="7" type="ORF">CVLEPA_LOCUS15994</name>
</gene>
<dbReference type="InterPro" id="IPR000571">
    <property type="entry name" value="Znf_CCCH"/>
</dbReference>
<dbReference type="Pfam" id="PF00642">
    <property type="entry name" value="zf-CCCH"/>
    <property type="match status" value="2"/>
</dbReference>
<feature type="domain" description="C3H1-type" evidence="6">
    <location>
        <begin position="154"/>
        <end position="182"/>
    </location>
</feature>
<reference evidence="7 8" key="1">
    <citation type="submission" date="2024-02" db="EMBL/GenBank/DDBJ databases">
        <authorList>
            <person name="Daric V."/>
            <person name="Darras S."/>
        </authorList>
    </citation>
    <scope>NUCLEOTIDE SEQUENCE [LARGE SCALE GENOMIC DNA]</scope>
</reference>
<dbReference type="InterPro" id="IPR045877">
    <property type="entry name" value="ZFP36-like"/>
</dbReference>
<organism evidence="7 8">
    <name type="scientific">Clavelina lepadiformis</name>
    <name type="common">Light-bulb sea squirt</name>
    <name type="synonym">Ascidia lepadiformis</name>
    <dbReference type="NCBI Taxonomy" id="159417"/>
    <lineage>
        <taxon>Eukaryota</taxon>
        <taxon>Metazoa</taxon>
        <taxon>Chordata</taxon>
        <taxon>Tunicata</taxon>
        <taxon>Ascidiacea</taxon>
        <taxon>Aplousobranchia</taxon>
        <taxon>Clavelinidae</taxon>
        <taxon>Clavelina</taxon>
    </lineage>
</organism>
<evidence type="ECO:0000256" key="5">
    <source>
        <dbReference type="PROSITE-ProRule" id="PRU00723"/>
    </source>
</evidence>
<comment type="caution">
    <text evidence="7">The sequence shown here is derived from an EMBL/GenBank/DDBJ whole genome shotgun (WGS) entry which is preliminary data.</text>
</comment>
<keyword evidence="3 5" id="KW-0863">Zinc-finger</keyword>
<dbReference type="Proteomes" id="UP001642483">
    <property type="component" value="Unassembled WGS sequence"/>
</dbReference>
<dbReference type="EMBL" id="CAWYQH010000098">
    <property type="protein sequence ID" value="CAK8684890.1"/>
    <property type="molecule type" value="Genomic_DNA"/>
</dbReference>
<feature type="domain" description="C3H1-type" evidence="6">
    <location>
        <begin position="120"/>
        <end position="148"/>
    </location>
</feature>
<dbReference type="Pfam" id="PF14608">
    <property type="entry name" value="zf-CCCH_2"/>
    <property type="match status" value="1"/>
</dbReference>
<feature type="zinc finger region" description="C3H1-type" evidence="5">
    <location>
        <begin position="154"/>
        <end position="182"/>
    </location>
</feature>
<dbReference type="InterPro" id="IPR036855">
    <property type="entry name" value="Znf_CCCH_sf"/>
</dbReference>
<accession>A0ABP0FZ82</accession>
<keyword evidence="4 5" id="KW-0862">Zinc</keyword>
<keyword evidence="8" id="KW-1185">Reference proteome</keyword>
<evidence type="ECO:0000313" key="7">
    <source>
        <dbReference type="EMBL" id="CAK8684890.1"/>
    </source>
</evidence>
<evidence type="ECO:0000256" key="4">
    <source>
        <dbReference type="ARBA" id="ARBA00022833"/>
    </source>
</evidence>
<feature type="zinc finger region" description="C3H1-type" evidence="5">
    <location>
        <begin position="226"/>
        <end position="253"/>
    </location>
</feature>
<feature type="domain" description="C3H1-type" evidence="6">
    <location>
        <begin position="226"/>
        <end position="253"/>
    </location>
</feature>
<dbReference type="SUPFAM" id="SSF90229">
    <property type="entry name" value="CCCH zinc finger"/>
    <property type="match status" value="5"/>
</dbReference>
<dbReference type="PANTHER" id="PTHR12547">
    <property type="entry name" value="CCCH ZINC FINGER/TIS11-RELATED"/>
    <property type="match status" value="1"/>
</dbReference>
<evidence type="ECO:0000256" key="3">
    <source>
        <dbReference type="ARBA" id="ARBA00022771"/>
    </source>
</evidence>
<evidence type="ECO:0000256" key="1">
    <source>
        <dbReference type="ARBA" id="ARBA00022723"/>
    </source>
</evidence>
<evidence type="ECO:0000259" key="6">
    <source>
        <dbReference type="PROSITE" id="PS50103"/>
    </source>
</evidence>
<name>A0ABP0FZ82_CLALP</name>
<feature type="zinc finger region" description="C3H1-type" evidence="5">
    <location>
        <begin position="120"/>
        <end position="148"/>
    </location>
</feature>
<dbReference type="SMART" id="SM00356">
    <property type="entry name" value="ZnF_C3H1"/>
    <property type="match status" value="5"/>
</dbReference>
<sequence length="264" mass="30330">MESRRSEFQVNKSKLCPKYHDEGLCELGPNCDLIHEEKHNYVSTLDLTVPEFLPRTAQKSFMPSENFNHWDDTLSRDETDLALPTCLSKSRILIGSCNFGSECFFVYGNNERRPPVSVLNFKTKPCTNFYVFGRCPYGEKCTFYHNKEEKNSPFYKNRFCKNFTSNVNCNLGSKCVYAHSANQLSMKFRTKFCKDLLITGKCSYGPQCNFAHNLLEIRKDYSTVFKFKTQICEGWINGNCPRGSICTLAHGPSELQAPKYLSQP</sequence>
<keyword evidence="1 5" id="KW-0479">Metal-binding</keyword>
<feature type="domain" description="C3H1-type" evidence="6">
    <location>
        <begin position="11"/>
        <end position="38"/>
    </location>
</feature>
<dbReference type="PROSITE" id="PS50103">
    <property type="entry name" value="ZF_C3H1"/>
    <property type="match status" value="5"/>
</dbReference>
<dbReference type="Gene3D" id="4.10.1000.10">
    <property type="entry name" value="Zinc finger, CCCH-type"/>
    <property type="match status" value="4"/>
</dbReference>
<protein>
    <recommendedName>
        <fullName evidence="6">C3H1-type domain-containing protein</fullName>
    </recommendedName>
</protein>
<dbReference type="PANTHER" id="PTHR12547:SF18">
    <property type="entry name" value="PROTEIN TIS11"/>
    <property type="match status" value="1"/>
</dbReference>
<feature type="zinc finger region" description="C3H1-type" evidence="5">
    <location>
        <begin position="11"/>
        <end position="38"/>
    </location>
</feature>